<comment type="subcellular location">
    <subcellularLocation>
        <location evidence="1">Periplasm</location>
    </subcellularLocation>
</comment>
<name>A0A418VSI8_9PROT</name>
<dbReference type="InterPro" id="IPR052721">
    <property type="entry name" value="ET_Amicyanin"/>
</dbReference>
<dbReference type="AlphaFoldDB" id="A0A418VSI8"/>
<evidence type="ECO:0000256" key="5">
    <source>
        <dbReference type="PIRSR" id="PIRSR602386-1"/>
    </source>
</evidence>
<accession>A0A418VSI8</accession>
<feature type="binding site" evidence="5">
    <location>
        <position position="126"/>
    </location>
    <ligand>
        <name>Cu cation</name>
        <dbReference type="ChEBI" id="CHEBI:23378"/>
    </ligand>
</feature>
<proteinExistence type="predicted"/>
<gene>
    <name evidence="7" type="ORF">D3877_21855</name>
</gene>
<dbReference type="InterPro" id="IPR008972">
    <property type="entry name" value="Cupredoxin"/>
</dbReference>
<evidence type="ECO:0000256" key="4">
    <source>
        <dbReference type="ARBA" id="ARBA00022982"/>
    </source>
</evidence>
<dbReference type="SUPFAM" id="SSF49503">
    <property type="entry name" value="Cupredoxins"/>
    <property type="match status" value="1"/>
</dbReference>
<feature type="binding site" evidence="5">
    <location>
        <position position="129"/>
    </location>
    <ligand>
        <name>Cu cation</name>
        <dbReference type="ChEBI" id="CHEBI:23378"/>
    </ligand>
</feature>
<keyword evidence="3" id="KW-0574">Periplasm</keyword>
<keyword evidence="4" id="KW-0249">Electron transport</keyword>
<keyword evidence="5" id="KW-0479">Metal-binding</keyword>
<dbReference type="EMBL" id="QYUL01000003">
    <property type="protein sequence ID" value="RJF79421.1"/>
    <property type="molecule type" value="Genomic_DNA"/>
</dbReference>
<keyword evidence="8" id="KW-1185">Reference proteome</keyword>
<dbReference type="PANTHER" id="PTHR36507:SF1">
    <property type="entry name" value="BLL1555 PROTEIN"/>
    <property type="match status" value="1"/>
</dbReference>
<evidence type="ECO:0000256" key="3">
    <source>
        <dbReference type="ARBA" id="ARBA00022764"/>
    </source>
</evidence>
<sequence length="139" mass="14672">MLLWILSRLRLALNGGGFGAYPSANDKDGKEHAMVGKIALGGAVALALTVGTAWAADIVVEQQNKAFTPTSAAAQVGDTLTFTNGDLYTHNMFSGTLGHEFNLGGQSPGEKKSITLTKAGTFEVECQIHPRMHLTVTVK</sequence>
<protein>
    <recommendedName>
        <fullName evidence="6">EfeO-type cupredoxin-like domain-containing protein</fullName>
    </recommendedName>
</protein>
<evidence type="ECO:0000256" key="1">
    <source>
        <dbReference type="ARBA" id="ARBA00004418"/>
    </source>
</evidence>
<keyword evidence="5" id="KW-0186">Copper</keyword>
<evidence type="ECO:0000313" key="8">
    <source>
        <dbReference type="Proteomes" id="UP000283458"/>
    </source>
</evidence>
<dbReference type="GO" id="GO:0042597">
    <property type="term" value="C:periplasmic space"/>
    <property type="evidence" value="ECO:0007669"/>
    <property type="project" value="UniProtKB-SubCell"/>
</dbReference>
<dbReference type="Gene3D" id="2.60.40.420">
    <property type="entry name" value="Cupredoxins - blue copper proteins"/>
    <property type="match status" value="1"/>
</dbReference>
<dbReference type="PANTHER" id="PTHR36507">
    <property type="entry name" value="BLL1555 PROTEIN"/>
    <property type="match status" value="1"/>
</dbReference>
<evidence type="ECO:0000256" key="2">
    <source>
        <dbReference type="ARBA" id="ARBA00022448"/>
    </source>
</evidence>
<dbReference type="Proteomes" id="UP000283458">
    <property type="component" value="Unassembled WGS sequence"/>
</dbReference>
<evidence type="ECO:0000313" key="7">
    <source>
        <dbReference type="EMBL" id="RJF79421.1"/>
    </source>
</evidence>
<dbReference type="InterPro" id="IPR002386">
    <property type="entry name" value="Amicyanin/Pseudoazurin"/>
</dbReference>
<keyword evidence="2" id="KW-0813">Transport</keyword>
<feature type="domain" description="EfeO-type cupredoxin-like" evidence="6">
    <location>
        <begin position="52"/>
        <end position="138"/>
    </location>
</feature>
<comment type="cofactor">
    <cofactor evidence="5">
        <name>Cu cation</name>
        <dbReference type="ChEBI" id="CHEBI:23378"/>
    </cofactor>
    <text evidence="5">Binds 1 copper ion per subunit.</text>
</comment>
<dbReference type="PRINTS" id="PR00155">
    <property type="entry name" value="AMICYANIN"/>
</dbReference>
<reference evidence="7 8" key="1">
    <citation type="submission" date="2018-09" db="EMBL/GenBank/DDBJ databases">
        <authorList>
            <person name="Zhu H."/>
        </authorList>
    </citation>
    <scope>NUCLEOTIDE SEQUENCE [LARGE SCALE GENOMIC DNA]</scope>
    <source>
        <strain evidence="7 8">K2W22B-5</strain>
    </source>
</reference>
<dbReference type="InterPro" id="IPR028096">
    <property type="entry name" value="EfeO_Cupredoxin"/>
</dbReference>
<dbReference type="GO" id="GO:0009055">
    <property type="term" value="F:electron transfer activity"/>
    <property type="evidence" value="ECO:0007669"/>
    <property type="project" value="InterPro"/>
</dbReference>
<feature type="binding site" evidence="5">
    <location>
        <position position="90"/>
    </location>
    <ligand>
        <name>Cu cation</name>
        <dbReference type="ChEBI" id="CHEBI:23378"/>
    </ligand>
</feature>
<evidence type="ECO:0000259" key="6">
    <source>
        <dbReference type="Pfam" id="PF13473"/>
    </source>
</evidence>
<comment type="caution">
    <text evidence="7">The sequence shown here is derived from an EMBL/GenBank/DDBJ whole genome shotgun (WGS) entry which is preliminary data.</text>
</comment>
<organism evidence="7 8">
    <name type="scientific">Azospirillum cavernae</name>
    <dbReference type="NCBI Taxonomy" id="2320860"/>
    <lineage>
        <taxon>Bacteria</taxon>
        <taxon>Pseudomonadati</taxon>
        <taxon>Pseudomonadota</taxon>
        <taxon>Alphaproteobacteria</taxon>
        <taxon>Rhodospirillales</taxon>
        <taxon>Azospirillaceae</taxon>
        <taxon>Azospirillum</taxon>
    </lineage>
</organism>
<dbReference type="GO" id="GO:0005507">
    <property type="term" value="F:copper ion binding"/>
    <property type="evidence" value="ECO:0007669"/>
    <property type="project" value="InterPro"/>
</dbReference>
<dbReference type="Pfam" id="PF13473">
    <property type="entry name" value="Cupredoxin_1"/>
    <property type="match status" value="1"/>
</dbReference>